<reference evidence="1" key="1">
    <citation type="submission" date="2022-05" db="EMBL/GenBank/DDBJ databases">
        <title>Draft genome sequence of Clostridium tertium strain CP3 isolated from Peru.</title>
        <authorList>
            <person name="Hurtado R."/>
            <person name="Lima L."/>
            <person name="Sousa T."/>
            <person name="Jaiswal A.K."/>
            <person name="Tiwari S."/>
            <person name="Maturrano L."/>
            <person name="Brenig B."/>
            <person name="Azevedo V."/>
        </authorList>
    </citation>
    <scope>NUCLEOTIDE SEQUENCE</scope>
    <source>
        <strain evidence="1">CP3</strain>
    </source>
</reference>
<keyword evidence="2" id="KW-1185">Reference proteome</keyword>
<organism evidence="1 2">
    <name type="scientific">Clostridium tertium</name>
    <dbReference type="NCBI Taxonomy" id="1559"/>
    <lineage>
        <taxon>Bacteria</taxon>
        <taxon>Bacillati</taxon>
        <taxon>Bacillota</taxon>
        <taxon>Clostridia</taxon>
        <taxon>Eubacteriales</taxon>
        <taxon>Clostridiaceae</taxon>
        <taxon>Clostridium</taxon>
    </lineage>
</organism>
<dbReference type="Proteomes" id="UP001141183">
    <property type="component" value="Unassembled WGS sequence"/>
</dbReference>
<evidence type="ECO:0000313" key="2">
    <source>
        <dbReference type="Proteomes" id="UP001141183"/>
    </source>
</evidence>
<sequence length="104" mass="11605">MGIYNIDDIEKTDYTIKITAFDNMMKFEKNFISNLGDTLTLQQVVNELVRITGVQFTGNLPAYTVKKLEGFSCREILGYVASLCGGNAIITRDGKFTIVTPKDN</sequence>
<comment type="caution">
    <text evidence="1">The sequence shown here is derived from an EMBL/GenBank/DDBJ whole genome shotgun (WGS) entry which is preliminary data.</text>
</comment>
<feature type="non-terminal residue" evidence="1">
    <location>
        <position position="1"/>
    </location>
</feature>
<proteinExistence type="predicted"/>
<accession>A0A9X3XSY1</accession>
<feature type="non-terminal residue" evidence="1">
    <location>
        <position position="104"/>
    </location>
</feature>
<protein>
    <submittedName>
        <fullName evidence="1">Uncharacterized protein</fullName>
    </submittedName>
</protein>
<dbReference type="RefSeq" id="WP_272470980.1">
    <property type="nucleotide sequence ID" value="NZ_JAMRYU010000145.1"/>
</dbReference>
<dbReference type="EMBL" id="JAMRYU010000145">
    <property type="protein sequence ID" value="MDC4242757.1"/>
    <property type="molecule type" value="Genomic_DNA"/>
</dbReference>
<gene>
    <name evidence="1" type="ORF">NE398_21815</name>
</gene>
<name>A0A9X3XSY1_9CLOT</name>
<dbReference type="AlphaFoldDB" id="A0A9X3XSY1"/>
<evidence type="ECO:0000313" key="1">
    <source>
        <dbReference type="EMBL" id="MDC4242757.1"/>
    </source>
</evidence>